<dbReference type="InterPro" id="IPR010998">
    <property type="entry name" value="Integrase_recombinase_N"/>
</dbReference>
<dbReference type="RefSeq" id="WP_290140516.1">
    <property type="nucleotide sequence ID" value="NZ_CP101620.1"/>
</dbReference>
<evidence type="ECO:0000313" key="3">
    <source>
        <dbReference type="Proteomes" id="UP001060112"/>
    </source>
</evidence>
<dbReference type="Proteomes" id="UP001060112">
    <property type="component" value="Chromosome"/>
</dbReference>
<proteinExistence type="predicted"/>
<gene>
    <name evidence="2" type="ORF">NMU03_00925</name>
</gene>
<accession>A0ABY5I273</accession>
<name>A0ABY5I273_9FIRM</name>
<organism evidence="2 3">
    <name type="scientific">Allocoprobacillus halotolerans</name>
    <dbReference type="NCBI Taxonomy" id="2944914"/>
    <lineage>
        <taxon>Bacteria</taxon>
        <taxon>Bacillati</taxon>
        <taxon>Bacillota</taxon>
        <taxon>Erysipelotrichia</taxon>
        <taxon>Erysipelotrichales</taxon>
        <taxon>Erysipelotrichaceae</taxon>
        <taxon>Allocoprobacillus</taxon>
    </lineage>
</organism>
<dbReference type="InterPro" id="IPR011010">
    <property type="entry name" value="DNA_brk_join_enz"/>
</dbReference>
<keyword evidence="1" id="KW-0238">DNA-binding</keyword>
<dbReference type="SUPFAM" id="SSF56349">
    <property type="entry name" value="DNA breaking-rejoining enzymes"/>
    <property type="match status" value="1"/>
</dbReference>
<reference evidence="2" key="1">
    <citation type="submission" date="2022-07" db="EMBL/GenBank/DDBJ databases">
        <title>Faecal culturing of patients with breast cancer.</title>
        <authorList>
            <person name="Teng N.M.Y."/>
            <person name="Kiu R."/>
            <person name="Evans R."/>
            <person name="Baker D.J."/>
            <person name="Zenner C."/>
            <person name="Robinson S.D."/>
            <person name="Hall L.J."/>
        </authorList>
    </citation>
    <scope>NUCLEOTIDE SEQUENCE</scope>
    <source>
        <strain evidence="2">LH1062</strain>
    </source>
</reference>
<evidence type="ECO:0000313" key="2">
    <source>
        <dbReference type="EMBL" id="UTY39429.1"/>
    </source>
</evidence>
<evidence type="ECO:0000256" key="1">
    <source>
        <dbReference type="ARBA" id="ARBA00023125"/>
    </source>
</evidence>
<sequence length="116" mass="13867">MDYEYIQNFFNEKAKTETKTLIENIYRVVNGVFTYAYNNNYIIRKPYVKLKLNGLKTLKKKNTITIDEFKQFIDNYSHPNINKKVEYDNYIVALYIGLYTGIRLGECLGIKKKMWI</sequence>
<protein>
    <recommendedName>
        <fullName evidence="4">Phage integrase family protein</fullName>
    </recommendedName>
</protein>
<dbReference type="EMBL" id="CP101620">
    <property type="protein sequence ID" value="UTY39429.1"/>
    <property type="molecule type" value="Genomic_DNA"/>
</dbReference>
<evidence type="ECO:0008006" key="4">
    <source>
        <dbReference type="Google" id="ProtNLM"/>
    </source>
</evidence>
<keyword evidence="3" id="KW-1185">Reference proteome</keyword>
<dbReference type="Gene3D" id="1.10.150.130">
    <property type="match status" value="1"/>
</dbReference>